<dbReference type="PANTHER" id="PTHR42085:SF8">
    <property type="entry name" value="F-BOX DOMAIN-CONTAINING PROTEIN"/>
    <property type="match status" value="1"/>
</dbReference>
<evidence type="ECO:0000259" key="2">
    <source>
        <dbReference type="Pfam" id="PF24864"/>
    </source>
</evidence>
<proteinExistence type="predicted"/>
<dbReference type="OrthoDB" id="3799620at2759"/>
<evidence type="ECO:0000313" key="3">
    <source>
        <dbReference type="EMBL" id="GIZ41372.1"/>
    </source>
</evidence>
<dbReference type="GeneID" id="68290253"/>
<dbReference type="AlphaFoldDB" id="A0A9P3FEU9"/>
<feature type="region of interest" description="Disordered" evidence="1">
    <location>
        <begin position="1"/>
        <end position="23"/>
    </location>
</feature>
<dbReference type="PANTHER" id="PTHR42085">
    <property type="entry name" value="F-BOX DOMAIN-CONTAINING PROTEIN"/>
    <property type="match status" value="1"/>
</dbReference>
<accession>A0A9P3FEU9</accession>
<dbReference type="RefSeq" id="XP_044655859.1">
    <property type="nucleotide sequence ID" value="XM_044799924.1"/>
</dbReference>
<evidence type="ECO:0000256" key="1">
    <source>
        <dbReference type="SAM" id="MobiDB-lite"/>
    </source>
</evidence>
<organism evidence="3 4">
    <name type="scientific">Cercospora kikuchii</name>
    <dbReference type="NCBI Taxonomy" id="84275"/>
    <lineage>
        <taxon>Eukaryota</taxon>
        <taxon>Fungi</taxon>
        <taxon>Dikarya</taxon>
        <taxon>Ascomycota</taxon>
        <taxon>Pezizomycotina</taxon>
        <taxon>Dothideomycetes</taxon>
        <taxon>Dothideomycetidae</taxon>
        <taxon>Mycosphaerellales</taxon>
        <taxon>Mycosphaerellaceae</taxon>
        <taxon>Cercospora</taxon>
    </lineage>
</organism>
<gene>
    <name evidence="3" type="ORF">CKM354_000467800</name>
</gene>
<keyword evidence="4" id="KW-1185">Reference proteome</keyword>
<sequence length="273" mass="30827">MSTARIVPASPSSGASNDCNAPNGSITTTKPFESIADLCANFEFVGIADCRTLAFEHTPVPHASSPARDQPLSLLSLPRELRDMIWDFATKDVEVPLRQEPVQLTHWIPRQRHKKKTQLSAAGSISTPSPMPITNSGLLFASKQVRHETISYYLRNSAFTFDSVDAALDWMRSIPRALRVASLRQVRLSAFSNSYFEELNRNNDYDGTPAEMADYFSSKAKEMVGWARYLMLYDTVELGPQFQFWRQRFEAVEGTSVGDRAHIRMVEWEQEQA</sequence>
<protein>
    <recommendedName>
        <fullName evidence="2">DUF7730 domain-containing protein</fullName>
    </recommendedName>
</protein>
<feature type="domain" description="DUF7730" evidence="2">
    <location>
        <begin position="73"/>
        <end position="189"/>
    </location>
</feature>
<dbReference type="InterPro" id="IPR056632">
    <property type="entry name" value="DUF7730"/>
</dbReference>
<dbReference type="InterPro" id="IPR038883">
    <property type="entry name" value="AN11006-like"/>
</dbReference>
<evidence type="ECO:0000313" key="4">
    <source>
        <dbReference type="Proteomes" id="UP000825890"/>
    </source>
</evidence>
<dbReference type="Pfam" id="PF24864">
    <property type="entry name" value="DUF7730"/>
    <property type="match status" value="1"/>
</dbReference>
<dbReference type="Proteomes" id="UP000825890">
    <property type="component" value="Unassembled WGS sequence"/>
</dbReference>
<feature type="compositionally biased region" description="Polar residues" evidence="1">
    <location>
        <begin position="10"/>
        <end position="23"/>
    </location>
</feature>
<comment type="caution">
    <text evidence="3">The sequence shown here is derived from an EMBL/GenBank/DDBJ whole genome shotgun (WGS) entry which is preliminary data.</text>
</comment>
<name>A0A9P3FEU9_9PEZI</name>
<dbReference type="EMBL" id="BOLY01000003">
    <property type="protein sequence ID" value="GIZ41372.1"/>
    <property type="molecule type" value="Genomic_DNA"/>
</dbReference>
<reference evidence="3 4" key="1">
    <citation type="submission" date="2021-01" db="EMBL/GenBank/DDBJ databases">
        <title>Cercospora kikuchii MAFF 305040 whole genome shotgun sequence.</title>
        <authorList>
            <person name="Kashiwa T."/>
            <person name="Suzuki T."/>
        </authorList>
    </citation>
    <scope>NUCLEOTIDE SEQUENCE [LARGE SCALE GENOMIC DNA]</scope>
    <source>
        <strain evidence="3 4">MAFF 305040</strain>
    </source>
</reference>